<name>A0A9X2KJB1_9SPHN</name>
<keyword evidence="3" id="KW-1185">Reference proteome</keyword>
<sequence length="116" mass="12804">MRNQVADLRQKLEDREGEVASLKAALNEEIGRRRAASAATADPPKDRETEPSSREAKARPQPAMCYKDYCPCEPPQGGPDTVICDQLEAGIDVSIEMLIAGRGMREARRQISEGDY</sequence>
<accession>A0A9X2KJB1</accession>
<evidence type="ECO:0000256" key="1">
    <source>
        <dbReference type="SAM" id="MobiDB-lite"/>
    </source>
</evidence>
<evidence type="ECO:0000313" key="3">
    <source>
        <dbReference type="Proteomes" id="UP001139451"/>
    </source>
</evidence>
<dbReference type="AlphaFoldDB" id="A0A9X2KJB1"/>
<organism evidence="2 3">
    <name type="scientific">Sphingomonas tagetis</name>
    <dbReference type="NCBI Taxonomy" id="2949092"/>
    <lineage>
        <taxon>Bacteria</taxon>
        <taxon>Pseudomonadati</taxon>
        <taxon>Pseudomonadota</taxon>
        <taxon>Alphaproteobacteria</taxon>
        <taxon>Sphingomonadales</taxon>
        <taxon>Sphingomonadaceae</taxon>
        <taxon>Sphingomonas</taxon>
    </lineage>
</organism>
<feature type="region of interest" description="Disordered" evidence="1">
    <location>
        <begin position="30"/>
        <end position="61"/>
    </location>
</feature>
<proteinExistence type="predicted"/>
<dbReference type="EMBL" id="JAMLDX010000001">
    <property type="protein sequence ID" value="MCP3729279.1"/>
    <property type="molecule type" value="Genomic_DNA"/>
</dbReference>
<reference evidence="2" key="1">
    <citation type="submission" date="2022-05" db="EMBL/GenBank/DDBJ databases">
        <title>Sphingomonas sp. strain MG17 Genome sequencing and assembly.</title>
        <authorList>
            <person name="Kim I."/>
        </authorList>
    </citation>
    <scope>NUCLEOTIDE SEQUENCE</scope>
    <source>
        <strain evidence="2">MG17</strain>
    </source>
</reference>
<gene>
    <name evidence="2" type="ORF">M9978_02460</name>
</gene>
<feature type="compositionally biased region" description="Basic and acidic residues" evidence="1">
    <location>
        <begin position="43"/>
        <end position="58"/>
    </location>
</feature>
<dbReference type="Proteomes" id="UP001139451">
    <property type="component" value="Unassembled WGS sequence"/>
</dbReference>
<comment type="caution">
    <text evidence="2">The sequence shown here is derived from an EMBL/GenBank/DDBJ whole genome shotgun (WGS) entry which is preliminary data.</text>
</comment>
<protein>
    <submittedName>
        <fullName evidence="2">Uncharacterized protein</fullName>
    </submittedName>
</protein>
<evidence type="ECO:0000313" key="2">
    <source>
        <dbReference type="EMBL" id="MCP3729279.1"/>
    </source>
</evidence>